<gene>
    <name evidence="1" type="ORF">MUO14_09715</name>
</gene>
<accession>A0ABY4H3Y5</accession>
<protein>
    <submittedName>
        <fullName evidence="1">Uncharacterized protein</fullName>
    </submittedName>
</protein>
<dbReference type="Gene3D" id="1.50.10.20">
    <property type="match status" value="1"/>
</dbReference>
<name>A0ABY4H3Y5_9BACI</name>
<sequence length="306" mass="35989">MIKLSNANFERAKNWILEHGRDLEKVRVKCLTEDGHQHEIIAALSGYQNQDGGFGKGLEADIRLPHSSSIATTIALQVLVEFDNYPQAKQMIDKAIRYFENHFNSERQGWYAVPPEVNEYPHAFWWTVHEDGMSWIDHHWGNPSAEIIGYLRRYHSEVTQLDVDQLVQQCIDYFLSLTTFESEHEIYCYQRFFQLHPDLLTNTVTEQLEKAVQSLVVLDKERWKNYVPFPLKFIPDLESTQFGIPKKKIDDNLAFFIQALEKSPFIEPPWDWNTYMDSWGQAKQEWRGVLTYEALKLLLNYRKVVS</sequence>
<organism evidence="1 2">
    <name type="scientific">Halobacillus shinanisalinarum</name>
    <dbReference type="NCBI Taxonomy" id="2932258"/>
    <lineage>
        <taxon>Bacteria</taxon>
        <taxon>Bacillati</taxon>
        <taxon>Bacillota</taxon>
        <taxon>Bacilli</taxon>
        <taxon>Bacillales</taxon>
        <taxon>Bacillaceae</taxon>
        <taxon>Halobacillus</taxon>
    </lineage>
</organism>
<keyword evidence="2" id="KW-1185">Reference proteome</keyword>
<dbReference type="Proteomes" id="UP000831880">
    <property type="component" value="Chromosome"/>
</dbReference>
<proteinExistence type="predicted"/>
<dbReference type="InterPro" id="IPR008930">
    <property type="entry name" value="Terpenoid_cyclase/PrenylTrfase"/>
</dbReference>
<evidence type="ECO:0000313" key="1">
    <source>
        <dbReference type="EMBL" id="UOQ95171.1"/>
    </source>
</evidence>
<dbReference type="EMBL" id="CP095074">
    <property type="protein sequence ID" value="UOQ95171.1"/>
    <property type="molecule type" value="Genomic_DNA"/>
</dbReference>
<dbReference type="RefSeq" id="WP_244755024.1">
    <property type="nucleotide sequence ID" value="NZ_CP095074.1"/>
</dbReference>
<evidence type="ECO:0000313" key="2">
    <source>
        <dbReference type="Proteomes" id="UP000831880"/>
    </source>
</evidence>
<dbReference type="SUPFAM" id="SSF48239">
    <property type="entry name" value="Terpenoid cyclases/Protein prenyltransferases"/>
    <property type="match status" value="1"/>
</dbReference>
<reference evidence="1 2" key="1">
    <citation type="submission" date="2022-04" db="EMBL/GenBank/DDBJ databases">
        <title>Halobacillus sp. isolated from saltern.</title>
        <authorList>
            <person name="Won M."/>
            <person name="Lee C.-M."/>
            <person name="Woen H.-Y."/>
            <person name="Kwon S.-W."/>
        </authorList>
    </citation>
    <scope>NUCLEOTIDE SEQUENCE [LARGE SCALE GENOMIC DNA]</scope>
    <source>
        <strain evidence="1 2">SSTM10-2</strain>
    </source>
</reference>